<keyword evidence="10" id="KW-1185">Reference proteome</keyword>
<comment type="subcellular location">
    <subcellularLocation>
        <location evidence="1">Membrane</location>
        <topology evidence="1">Multi-pass membrane protein</topology>
    </subcellularLocation>
</comment>
<gene>
    <name evidence="9" type="ORF">FKW77_001949</name>
</gene>
<keyword evidence="3" id="KW-0812">Transmembrane</keyword>
<dbReference type="SUPFAM" id="SSF161111">
    <property type="entry name" value="Cation efflux protein transmembrane domain-like"/>
    <property type="match status" value="1"/>
</dbReference>
<proteinExistence type="predicted"/>
<evidence type="ECO:0000313" key="9">
    <source>
        <dbReference type="EMBL" id="QDS77601.1"/>
    </source>
</evidence>
<dbReference type="Proteomes" id="UP000316270">
    <property type="component" value="Chromosome 18"/>
</dbReference>
<keyword evidence="4" id="KW-1133">Transmembrane helix</keyword>
<dbReference type="AlphaFoldDB" id="A0A517LPN2"/>
<evidence type="ECO:0000256" key="2">
    <source>
        <dbReference type="ARBA" id="ARBA00022448"/>
    </source>
</evidence>
<reference evidence="9 10" key="1">
    <citation type="submission" date="2019-07" db="EMBL/GenBank/DDBJ databases">
        <title>Finished genome of Venturia effusa.</title>
        <authorList>
            <person name="Young C.A."/>
            <person name="Cox M.P."/>
            <person name="Ganley A.R.D."/>
            <person name="David W.J."/>
        </authorList>
    </citation>
    <scope>NUCLEOTIDE SEQUENCE [LARGE SCALE GENOMIC DNA]</scope>
    <source>
        <strain evidence="10">albino</strain>
    </source>
</reference>
<name>A0A517LPN2_9PEZI</name>
<dbReference type="PANTHER" id="PTHR43840">
    <property type="entry name" value="MITOCHONDRIAL METAL TRANSPORTER 1-RELATED"/>
    <property type="match status" value="1"/>
</dbReference>
<feature type="coiled-coil region" evidence="6">
    <location>
        <begin position="272"/>
        <end position="302"/>
    </location>
</feature>
<dbReference type="Pfam" id="PF01545">
    <property type="entry name" value="Cation_efflux"/>
    <property type="match status" value="1"/>
</dbReference>
<protein>
    <recommendedName>
        <fullName evidence="8">Cation efflux protein transmembrane domain-containing protein</fullName>
    </recommendedName>
</protein>
<evidence type="ECO:0000313" key="10">
    <source>
        <dbReference type="Proteomes" id="UP000316270"/>
    </source>
</evidence>
<evidence type="ECO:0000259" key="8">
    <source>
        <dbReference type="Pfam" id="PF01545"/>
    </source>
</evidence>
<feature type="compositionally biased region" description="Polar residues" evidence="7">
    <location>
        <begin position="128"/>
        <end position="142"/>
    </location>
</feature>
<evidence type="ECO:0000256" key="1">
    <source>
        <dbReference type="ARBA" id="ARBA00004141"/>
    </source>
</evidence>
<keyword evidence="6" id="KW-0175">Coiled coil</keyword>
<organism evidence="9 10">
    <name type="scientific">Venturia effusa</name>
    <dbReference type="NCBI Taxonomy" id="50376"/>
    <lineage>
        <taxon>Eukaryota</taxon>
        <taxon>Fungi</taxon>
        <taxon>Dikarya</taxon>
        <taxon>Ascomycota</taxon>
        <taxon>Pezizomycotina</taxon>
        <taxon>Dothideomycetes</taxon>
        <taxon>Pleosporomycetidae</taxon>
        <taxon>Venturiales</taxon>
        <taxon>Venturiaceae</taxon>
        <taxon>Venturia</taxon>
    </lineage>
</organism>
<accession>A0A517LPN2</accession>
<keyword evidence="5" id="KW-0472">Membrane</keyword>
<dbReference type="GO" id="GO:0030003">
    <property type="term" value="P:intracellular monoatomic cation homeostasis"/>
    <property type="evidence" value="ECO:0007669"/>
    <property type="project" value="UniProtKB-ARBA"/>
</dbReference>
<dbReference type="GO" id="GO:0016020">
    <property type="term" value="C:membrane"/>
    <property type="evidence" value="ECO:0007669"/>
    <property type="project" value="UniProtKB-SubCell"/>
</dbReference>
<dbReference type="GO" id="GO:0008324">
    <property type="term" value="F:monoatomic cation transmembrane transporter activity"/>
    <property type="evidence" value="ECO:0007669"/>
    <property type="project" value="InterPro"/>
</dbReference>
<dbReference type="InterPro" id="IPR050291">
    <property type="entry name" value="CDF_Transporter"/>
</dbReference>
<dbReference type="STRING" id="50376.A0A517LPN2"/>
<dbReference type="PANTHER" id="PTHR43840:SF12">
    <property type="entry name" value="CATION DIFFUSION FACILITATOR 1 (AFU_ORTHOLOGUE AFUA_1G14440)"/>
    <property type="match status" value="1"/>
</dbReference>
<dbReference type="OrthoDB" id="78296at2759"/>
<evidence type="ECO:0000256" key="7">
    <source>
        <dbReference type="SAM" id="MobiDB-lite"/>
    </source>
</evidence>
<evidence type="ECO:0000256" key="6">
    <source>
        <dbReference type="SAM" id="Coils"/>
    </source>
</evidence>
<evidence type="ECO:0000256" key="3">
    <source>
        <dbReference type="ARBA" id="ARBA00022692"/>
    </source>
</evidence>
<dbReference type="InterPro" id="IPR058533">
    <property type="entry name" value="Cation_efflux_TM"/>
</dbReference>
<evidence type="ECO:0000256" key="5">
    <source>
        <dbReference type="ARBA" id="ARBA00023136"/>
    </source>
</evidence>
<dbReference type="InterPro" id="IPR027469">
    <property type="entry name" value="Cation_efflux_TMD_sf"/>
</dbReference>
<sequence>MARKDWKPPAKEKGQRRIEKAAIYVGPMQSRRTVSAQGIEAQERRSPKRAQIVNGDGRPLMGRQTFSSLRLAFRALSRPVKQRSPPSYEEWLSSLEPGSNDTLEKYYSLFPPNNNLRTLYEIGEQRDANNTGASKKSDGSTTGDEDEYQMDTLIMASDPDLRHAISMRPHPFHLHEHETTQSQSSAAPESPANVSTFHIKAHAHGAHSTSYEAPDEDSEPVARHAAFDHDVEARSQSYTSQDDPFGLSRQRKSASEIDSMTANTSRRRRKVKQFYEEQNENIERLLKSVEDHRRAAKEEEGDTKLKFRIAVYGSFAANIILAGLQTFAAAKSGSLALFTTMADALFDPLSNVGLEVTNRMSKRVNARRYPSGKARVETVGNIIFCWIMTAGTYSIC</sequence>
<evidence type="ECO:0000256" key="4">
    <source>
        <dbReference type="ARBA" id="ARBA00022989"/>
    </source>
</evidence>
<feature type="domain" description="Cation efflux protein transmembrane" evidence="8">
    <location>
        <begin position="314"/>
        <end position="394"/>
    </location>
</feature>
<feature type="region of interest" description="Disordered" evidence="7">
    <location>
        <begin position="232"/>
        <end position="265"/>
    </location>
</feature>
<keyword evidence="2" id="KW-0813">Transport</keyword>
<dbReference type="GO" id="GO:0098771">
    <property type="term" value="P:inorganic ion homeostasis"/>
    <property type="evidence" value="ECO:0007669"/>
    <property type="project" value="UniProtKB-ARBA"/>
</dbReference>
<feature type="region of interest" description="Disordered" evidence="7">
    <location>
        <begin position="124"/>
        <end position="145"/>
    </location>
</feature>
<feature type="region of interest" description="Disordered" evidence="7">
    <location>
        <begin position="32"/>
        <end position="61"/>
    </location>
</feature>
<feature type="region of interest" description="Disordered" evidence="7">
    <location>
        <begin position="203"/>
        <end position="222"/>
    </location>
</feature>
<dbReference type="EMBL" id="CP042202">
    <property type="protein sequence ID" value="QDS77601.1"/>
    <property type="molecule type" value="Genomic_DNA"/>
</dbReference>
<dbReference type="Gene3D" id="1.20.1510.10">
    <property type="entry name" value="Cation efflux protein transmembrane domain"/>
    <property type="match status" value="1"/>
</dbReference>